<dbReference type="GO" id="GO:0046872">
    <property type="term" value="F:metal ion binding"/>
    <property type="evidence" value="ECO:0007669"/>
    <property type="project" value="UniProtKB-KW"/>
</dbReference>
<keyword evidence="3 5" id="KW-0547">Nucleotide-binding</keyword>
<dbReference type="InterPro" id="IPR023192">
    <property type="entry name" value="TGS-like_dom_sf"/>
</dbReference>
<dbReference type="SUPFAM" id="SSF52540">
    <property type="entry name" value="P-loop containing nucleoside triphosphate hydrolases"/>
    <property type="match status" value="1"/>
</dbReference>
<organism evidence="8 9">
    <name type="scientific">Candidatus Syntrophocurvum alkaliphilum</name>
    <dbReference type="NCBI Taxonomy" id="2293317"/>
    <lineage>
        <taxon>Bacteria</taxon>
        <taxon>Bacillati</taxon>
        <taxon>Bacillota</taxon>
        <taxon>Clostridia</taxon>
        <taxon>Eubacteriales</taxon>
        <taxon>Syntrophomonadaceae</taxon>
        <taxon>Candidatus Syntrophocurvum</taxon>
    </lineage>
</organism>
<proteinExistence type="inferred from homology"/>
<dbReference type="InterPro" id="IPR013029">
    <property type="entry name" value="YchF_C"/>
</dbReference>
<dbReference type="CDD" id="cd04867">
    <property type="entry name" value="TGS_YchF_OLA1"/>
    <property type="match status" value="1"/>
</dbReference>
<dbReference type="Gene3D" id="1.10.150.300">
    <property type="entry name" value="TGS-like domain"/>
    <property type="match status" value="1"/>
</dbReference>
<gene>
    <name evidence="5" type="primary">ychF</name>
    <name evidence="8" type="ORF">SYNTR_0732</name>
</gene>
<name>A0A6I6D8X9_9FIRM</name>
<comment type="cofactor">
    <cofactor evidence="1">
        <name>Mg(2+)</name>
        <dbReference type="ChEBI" id="CHEBI:18420"/>
    </cofactor>
</comment>
<dbReference type="GO" id="GO:0005737">
    <property type="term" value="C:cytoplasm"/>
    <property type="evidence" value="ECO:0007669"/>
    <property type="project" value="TreeGrafter"/>
</dbReference>
<keyword evidence="2" id="KW-0479">Metal-binding</keyword>
<dbReference type="Gene3D" id="3.10.20.30">
    <property type="match status" value="1"/>
</dbReference>
<keyword evidence="9" id="KW-1185">Reference proteome</keyword>
<evidence type="ECO:0000259" key="7">
    <source>
        <dbReference type="PROSITE" id="PS51880"/>
    </source>
</evidence>
<evidence type="ECO:0000256" key="6">
    <source>
        <dbReference type="SAM" id="Coils"/>
    </source>
</evidence>
<evidence type="ECO:0000313" key="9">
    <source>
        <dbReference type="Proteomes" id="UP000426444"/>
    </source>
</evidence>
<dbReference type="SUPFAM" id="SSF81271">
    <property type="entry name" value="TGS-like"/>
    <property type="match status" value="1"/>
</dbReference>
<evidence type="ECO:0000256" key="5">
    <source>
        <dbReference type="HAMAP-Rule" id="MF_00944"/>
    </source>
</evidence>
<keyword evidence="6" id="KW-0175">Coiled coil</keyword>
<dbReference type="PANTHER" id="PTHR23305:SF18">
    <property type="entry name" value="OBG-TYPE G DOMAIN-CONTAINING PROTEIN"/>
    <property type="match status" value="1"/>
</dbReference>
<evidence type="ECO:0000256" key="2">
    <source>
        <dbReference type="ARBA" id="ARBA00022723"/>
    </source>
</evidence>
<protein>
    <recommendedName>
        <fullName evidence="5">Ribosome-binding ATPase YchF</fullName>
    </recommendedName>
</protein>
<dbReference type="NCBIfam" id="TIGR00092">
    <property type="entry name" value="redox-regulated ATPase YchF"/>
    <property type="match status" value="1"/>
</dbReference>
<dbReference type="FunFam" id="1.10.150.300:FF:000001">
    <property type="entry name" value="Ribosome-binding ATPase YchF"/>
    <property type="match status" value="1"/>
</dbReference>
<dbReference type="FunFam" id="3.10.20.30:FF:000001">
    <property type="entry name" value="Ribosome-binding ATPase YchF"/>
    <property type="match status" value="1"/>
</dbReference>
<dbReference type="GO" id="GO:0005524">
    <property type="term" value="F:ATP binding"/>
    <property type="evidence" value="ECO:0007669"/>
    <property type="project" value="UniProtKB-UniRule"/>
</dbReference>
<dbReference type="PROSITE" id="PS51880">
    <property type="entry name" value="TGS"/>
    <property type="match status" value="1"/>
</dbReference>
<dbReference type="Pfam" id="PF06071">
    <property type="entry name" value="YchF-GTPase_C"/>
    <property type="match status" value="1"/>
</dbReference>
<evidence type="ECO:0000256" key="4">
    <source>
        <dbReference type="ARBA" id="ARBA00022840"/>
    </source>
</evidence>
<dbReference type="Proteomes" id="UP000426444">
    <property type="component" value="Chromosome"/>
</dbReference>
<dbReference type="InterPro" id="IPR004396">
    <property type="entry name" value="ATPase_YchF/OLA1"/>
</dbReference>
<feature type="coiled-coil region" evidence="6">
    <location>
        <begin position="121"/>
        <end position="164"/>
    </location>
</feature>
<dbReference type="GO" id="GO:0043023">
    <property type="term" value="F:ribosomal large subunit binding"/>
    <property type="evidence" value="ECO:0007669"/>
    <property type="project" value="UniProtKB-UniRule"/>
</dbReference>
<dbReference type="RefSeq" id="WP_156203234.1">
    <property type="nucleotide sequence ID" value="NZ_CP046457.1"/>
</dbReference>
<dbReference type="InterPro" id="IPR006073">
    <property type="entry name" value="GTP-bd"/>
</dbReference>
<comment type="similarity">
    <text evidence="5">Belongs to the TRAFAC class OBG-HflX-like GTPase superfamily. OBG GTPase family. YchF/OLA1 subfamily.</text>
</comment>
<dbReference type="PRINTS" id="PR00326">
    <property type="entry name" value="GTP1OBG"/>
</dbReference>
<dbReference type="GO" id="GO:0005525">
    <property type="term" value="F:GTP binding"/>
    <property type="evidence" value="ECO:0007669"/>
    <property type="project" value="InterPro"/>
</dbReference>
<evidence type="ECO:0000256" key="3">
    <source>
        <dbReference type="ARBA" id="ARBA00022741"/>
    </source>
</evidence>
<dbReference type="AlphaFoldDB" id="A0A6I6D8X9"/>
<dbReference type="InterPro" id="IPR027417">
    <property type="entry name" value="P-loop_NTPase"/>
</dbReference>
<dbReference type="EMBL" id="CP046457">
    <property type="protein sequence ID" value="QGT99325.1"/>
    <property type="molecule type" value="Genomic_DNA"/>
</dbReference>
<dbReference type="HAMAP" id="MF_00944">
    <property type="entry name" value="YchF_OLA1_ATPase"/>
    <property type="match status" value="1"/>
</dbReference>
<comment type="function">
    <text evidence="5">ATPase that binds to both the 70S ribosome and the 50S ribosomal subunit in a nucleotide-independent manner.</text>
</comment>
<dbReference type="InterPro" id="IPR012675">
    <property type="entry name" value="Beta-grasp_dom_sf"/>
</dbReference>
<reference evidence="9" key="1">
    <citation type="journal article" date="2019" name="Microbiology">
        <title>Complete Genome Sequence of an Uncultured Bacterium of the Candidate Phylum Bipolaricaulota.</title>
        <authorList>
            <person name="Kadnikov V.V."/>
            <person name="Mardanov A.V."/>
            <person name="Beletsky A.V."/>
            <person name="Frank Y.A."/>
            <person name="Karnachuk O.V."/>
            <person name="Ravin N.V."/>
        </authorList>
    </citation>
    <scope>NUCLEOTIDE SEQUENCE [LARGE SCALE GENOMIC DNA]</scope>
</reference>
<dbReference type="OrthoDB" id="9807318at2"/>
<feature type="domain" description="TGS" evidence="7">
    <location>
        <begin position="269"/>
        <end position="352"/>
    </location>
</feature>
<dbReference type="InterPro" id="IPR004095">
    <property type="entry name" value="TGS"/>
</dbReference>
<dbReference type="InterPro" id="IPR012676">
    <property type="entry name" value="TGS-like"/>
</dbReference>
<dbReference type="PIRSF" id="PIRSF006641">
    <property type="entry name" value="CHP00092"/>
    <property type="match status" value="1"/>
</dbReference>
<accession>A0A6I6D8X9</accession>
<evidence type="ECO:0000256" key="1">
    <source>
        <dbReference type="ARBA" id="ARBA00001946"/>
    </source>
</evidence>
<dbReference type="Gene3D" id="3.40.50.300">
    <property type="entry name" value="P-loop containing nucleotide triphosphate hydrolases"/>
    <property type="match status" value="1"/>
</dbReference>
<dbReference type="KEGG" id="salq:SYNTR_0732"/>
<dbReference type="PANTHER" id="PTHR23305">
    <property type="entry name" value="OBG GTPASE FAMILY"/>
    <property type="match status" value="1"/>
</dbReference>
<comment type="caution">
    <text evidence="5">Lacks conserved residue(s) required for the propagation of feature annotation.</text>
</comment>
<evidence type="ECO:0000313" key="8">
    <source>
        <dbReference type="EMBL" id="QGT99325.1"/>
    </source>
</evidence>
<keyword evidence="4 5" id="KW-0067">ATP-binding</keyword>
<sequence length="354" mass="40095">MQLGIIGLPMVGKTTIFQLLTKTNEKTSNQAKANTAIAKIPDNRIDFLSKLYKPKKTTYAQLEIVDIPGLISGTNKGAAVFLDSVRKADALLQVVRAFDDEDVPAVTDEINPIKDIDSINYELLLADLDLVEKRIERINENKKKNQMQKELSLLEKLKETLSNETPLLSVELDEEEKLIVDNYQFLTTKPMFWCLNIGEDDLLSKDYPYSRDVLEYAKEKGIPIVELSASIEKEIAELDEDEKNSFLEELGIDESGVVKIARGMYERLGLISFFTVGDDEVKAWTVEKGTVAKKAAGKIHSDIERGFIRAEVVEYDDLYEWGSMNALKEKGLFRLEGKEYIVKDGDVIHFRFNV</sequence>
<dbReference type="Pfam" id="PF01926">
    <property type="entry name" value="MMR_HSR1"/>
    <property type="match status" value="1"/>
</dbReference>
<dbReference type="GO" id="GO:0016887">
    <property type="term" value="F:ATP hydrolysis activity"/>
    <property type="evidence" value="ECO:0007669"/>
    <property type="project" value="UniProtKB-UniRule"/>
</dbReference>